<evidence type="ECO:0000256" key="10">
    <source>
        <dbReference type="ARBA" id="ARBA00022741"/>
    </source>
</evidence>
<dbReference type="Gene3D" id="3.40.50.300">
    <property type="entry name" value="P-loop containing nucleotide triphosphate hydrolases"/>
    <property type="match status" value="1"/>
</dbReference>
<evidence type="ECO:0000256" key="7">
    <source>
        <dbReference type="ARBA" id="ARBA00022519"/>
    </source>
</evidence>
<evidence type="ECO:0000256" key="9">
    <source>
        <dbReference type="ARBA" id="ARBA00022692"/>
    </source>
</evidence>
<reference evidence="22" key="1">
    <citation type="submission" date="2022-12" db="EMBL/GenBank/DDBJ databases">
        <title>Polyphasic identification of a Novel Hot-Spring Cyanobacterium Ocullathermofonsia sinensis gen nov. sp. nov. and Genomic Insights on its Adaptations to the Thermal Habitat.</title>
        <authorList>
            <person name="Daroch M."/>
            <person name="Tang J."/>
            <person name="Jiang Y."/>
        </authorList>
    </citation>
    <scope>NUCLEOTIDE SEQUENCE</scope>
    <source>
        <strain evidence="22">PKUAC-SCTA174</strain>
    </source>
</reference>
<feature type="domain" description="Polysaccharide chain length determinant N-terminal" evidence="19">
    <location>
        <begin position="8"/>
        <end position="104"/>
    </location>
</feature>
<dbReference type="GO" id="GO:0042802">
    <property type="term" value="F:identical protein binding"/>
    <property type="evidence" value="ECO:0007669"/>
    <property type="project" value="UniProtKB-ARBA"/>
</dbReference>
<dbReference type="InterPro" id="IPR027417">
    <property type="entry name" value="P-loop_NTPase"/>
</dbReference>
<feature type="coiled-coil region" evidence="17">
    <location>
        <begin position="203"/>
        <end position="244"/>
    </location>
</feature>
<keyword evidence="15" id="KW-0829">Tyrosine-protein kinase</keyword>
<comment type="similarity">
    <text evidence="3">Belongs to the CpsD/CapB family.</text>
</comment>
<organism evidence="22 23">
    <name type="scientific">Thermocoleostomius sinensis A174</name>
    <dbReference type="NCBI Taxonomy" id="2016057"/>
    <lineage>
        <taxon>Bacteria</taxon>
        <taxon>Bacillati</taxon>
        <taxon>Cyanobacteriota</taxon>
        <taxon>Cyanophyceae</taxon>
        <taxon>Oculatellales</taxon>
        <taxon>Oculatellaceae</taxon>
        <taxon>Thermocoleostomius</taxon>
    </lineage>
</organism>
<dbReference type="EC" id="2.7.10.2" evidence="5"/>
<dbReference type="GO" id="GO:0005886">
    <property type="term" value="C:plasma membrane"/>
    <property type="evidence" value="ECO:0007669"/>
    <property type="project" value="UniProtKB-SubCell"/>
</dbReference>
<keyword evidence="8 22" id="KW-0808">Transferase</keyword>
<keyword evidence="12" id="KW-0067">ATP-binding</keyword>
<comment type="similarity">
    <text evidence="4">Belongs to the etk/wzc family.</text>
</comment>
<dbReference type="GO" id="GO:0005524">
    <property type="term" value="F:ATP binding"/>
    <property type="evidence" value="ECO:0007669"/>
    <property type="project" value="UniProtKB-KW"/>
</dbReference>
<protein>
    <recommendedName>
        <fullName evidence="5">non-specific protein-tyrosine kinase</fullName>
        <ecNumber evidence="5">2.7.10.2</ecNumber>
    </recommendedName>
</protein>
<dbReference type="PANTHER" id="PTHR32309:SF13">
    <property type="entry name" value="FERRIC ENTEROBACTIN TRANSPORT PROTEIN FEPE"/>
    <property type="match status" value="1"/>
</dbReference>
<dbReference type="Pfam" id="PF13614">
    <property type="entry name" value="AAA_31"/>
    <property type="match status" value="1"/>
</dbReference>
<dbReference type="KEGG" id="tsin:OXH18_15200"/>
<evidence type="ECO:0000256" key="8">
    <source>
        <dbReference type="ARBA" id="ARBA00022679"/>
    </source>
</evidence>
<evidence type="ECO:0000313" key="22">
    <source>
        <dbReference type="EMBL" id="WAL58526.1"/>
    </source>
</evidence>
<dbReference type="RefSeq" id="WP_268607947.1">
    <property type="nucleotide sequence ID" value="NZ_CP113797.1"/>
</dbReference>
<keyword evidence="10" id="KW-0547">Nucleotide-binding</keyword>
<proteinExistence type="inferred from homology"/>
<dbReference type="InterPro" id="IPR025669">
    <property type="entry name" value="AAA_dom"/>
</dbReference>
<evidence type="ECO:0000256" key="4">
    <source>
        <dbReference type="ARBA" id="ARBA00008883"/>
    </source>
</evidence>
<sequence length="736" mass="80494">MESRDFSEEIDLQKYWLVIKRRCLPALGIFGAVVSLAVLYGFSQEPAYRAEGKLLFKTNRTSALTGLGEDLGRLEALGYQNNPLDTQAEIVKSLSVLEATIQALNLTDEEGEPIKPQDLAEQLQVKGIPGTDVLTIAYESNDPEEAALVVNRIMEVYLKENVQSNRAEAASAREFIVSQLPKTEAAVLQADLNLRQFKEVNNVIVLEEEARSAVETISKLEDQIAQAQAQLADSTARVQQLQSRVGLVPQQAVALSALSQSTGVQDVLVQYQEVQRQLAVEQTRYREGHPAIDNLQRRIDALEALLQERVTQVLGSRQSVSFGDLQLGDVKRELITDLVQTEAERLGIAGRLNALQGAQAVYRSRASSLPRLEQTQRELERKLQAAQTTYEALLTRLQEIQVAENQNIGNARIVSPAIIPEDPVGPRKALILAAGGMAGLLLAIAAAFAIDLVDRSVKTVKEAKELFGYTVLGIIPALRSTDKAQLYQGQTDLSIPSVITRDIPRSPISEAYRMLQANLKFLNSDKPLKTIVVTSSIPKEGKSEVAANLATAIAQVGRRVLLVDADMRRPVQHHVWNLTNSIGLSNIIVDQIDIRKAVREVVPNLDVLSAGVIPPNPVALLDSRRMAVLVSDFAEQYDFVIFDTPPLSGTADAAVLGKMSDGMLLVVRPGVIDSTNAESAREFLVQSGQRVLGMVINGVDAKTEPDSYFYYVKEFDAASLNGGNTNAIEEAVEARR</sequence>
<keyword evidence="14 18" id="KW-0472">Membrane</keyword>
<accession>A0A9E8ZHB2</accession>
<dbReference type="InterPro" id="IPR032807">
    <property type="entry name" value="GNVR"/>
</dbReference>
<feature type="domain" description="Tyrosine-protein kinase G-rich" evidence="21">
    <location>
        <begin position="374"/>
        <end position="449"/>
    </location>
</feature>
<keyword evidence="23" id="KW-1185">Reference proteome</keyword>
<evidence type="ECO:0000256" key="2">
    <source>
        <dbReference type="ARBA" id="ARBA00006683"/>
    </source>
</evidence>
<evidence type="ECO:0000256" key="6">
    <source>
        <dbReference type="ARBA" id="ARBA00022475"/>
    </source>
</evidence>
<dbReference type="AlphaFoldDB" id="A0A9E8ZHB2"/>
<dbReference type="InterPro" id="IPR003856">
    <property type="entry name" value="LPS_length_determ_N"/>
</dbReference>
<evidence type="ECO:0000256" key="11">
    <source>
        <dbReference type="ARBA" id="ARBA00022777"/>
    </source>
</evidence>
<dbReference type="Pfam" id="PF13807">
    <property type="entry name" value="GNVR"/>
    <property type="match status" value="1"/>
</dbReference>
<keyword evidence="17" id="KW-0175">Coiled coil</keyword>
<evidence type="ECO:0000256" key="13">
    <source>
        <dbReference type="ARBA" id="ARBA00022989"/>
    </source>
</evidence>
<feature type="coiled-coil region" evidence="17">
    <location>
        <begin position="369"/>
        <end position="403"/>
    </location>
</feature>
<dbReference type="InterPro" id="IPR005702">
    <property type="entry name" value="Wzc-like_C"/>
</dbReference>
<dbReference type="EMBL" id="CP113797">
    <property type="protein sequence ID" value="WAL58526.1"/>
    <property type="molecule type" value="Genomic_DNA"/>
</dbReference>
<keyword evidence="13 18" id="KW-1133">Transmembrane helix</keyword>
<dbReference type="CDD" id="cd05387">
    <property type="entry name" value="BY-kinase"/>
    <property type="match status" value="1"/>
</dbReference>
<evidence type="ECO:0000256" key="5">
    <source>
        <dbReference type="ARBA" id="ARBA00011903"/>
    </source>
</evidence>
<evidence type="ECO:0000256" key="16">
    <source>
        <dbReference type="ARBA" id="ARBA00051245"/>
    </source>
</evidence>
<keyword evidence="11" id="KW-0418">Kinase</keyword>
<comment type="similarity">
    <text evidence="2">Belongs to the CpsC/CapA family.</text>
</comment>
<feature type="domain" description="AAA" evidence="20">
    <location>
        <begin position="540"/>
        <end position="667"/>
    </location>
</feature>
<dbReference type="SUPFAM" id="SSF52540">
    <property type="entry name" value="P-loop containing nucleoside triphosphate hydrolases"/>
    <property type="match status" value="1"/>
</dbReference>
<keyword evidence="9 18" id="KW-0812">Transmembrane</keyword>
<dbReference type="PANTHER" id="PTHR32309">
    <property type="entry name" value="TYROSINE-PROTEIN KINASE"/>
    <property type="match status" value="1"/>
</dbReference>
<dbReference type="InterPro" id="IPR050445">
    <property type="entry name" value="Bact_polysacc_biosynth/exp"/>
</dbReference>
<evidence type="ECO:0000256" key="17">
    <source>
        <dbReference type="SAM" id="Coils"/>
    </source>
</evidence>
<dbReference type="GO" id="GO:0004715">
    <property type="term" value="F:non-membrane spanning protein tyrosine kinase activity"/>
    <property type="evidence" value="ECO:0007669"/>
    <property type="project" value="UniProtKB-EC"/>
</dbReference>
<name>A0A9E8ZHB2_9CYAN</name>
<dbReference type="Pfam" id="PF02706">
    <property type="entry name" value="Wzz"/>
    <property type="match status" value="1"/>
</dbReference>
<dbReference type="FunFam" id="3.40.50.300:FF:000527">
    <property type="entry name" value="Tyrosine-protein kinase etk"/>
    <property type="match status" value="1"/>
</dbReference>
<evidence type="ECO:0000256" key="18">
    <source>
        <dbReference type="SAM" id="Phobius"/>
    </source>
</evidence>
<gene>
    <name evidence="22" type="ORF">OXH18_15200</name>
</gene>
<keyword evidence="7" id="KW-0997">Cell inner membrane</keyword>
<evidence type="ECO:0000259" key="21">
    <source>
        <dbReference type="Pfam" id="PF13807"/>
    </source>
</evidence>
<evidence type="ECO:0000256" key="1">
    <source>
        <dbReference type="ARBA" id="ARBA00004429"/>
    </source>
</evidence>
<keyword evidence="6" id="KW-1003">Cell membrane</keyword>
<evidence type="ECO:0000313" key="23">
    <source>
        <dbReference type="Proteomes" id="UP001163152"/>
    </source>
</evidence>
<evidence type="ECO:0000259" key="20">
    <source>
        <dbReference type="Pfam" id="PF13614"/>
    </source>
</evidence>
<comment type="catalytic activity">
    <reaction evidence="16">
        <text>L-tyrosyl-[protein] + ATP = O-phospho-L-tyrosyl-[protein] + ADP + H(+)</text>
        <dbReference type="Rhea" id="RHEA:10596"/>
        <dbReference type="Rhea" id="RHEA-COMP:10136"/>
        <dbReference type="Rhea" id="RHEA-COMP:20101"/>
        <dbReference type="ChEBI" id="CHEBI:15378"/>
        <dbReference type="ChEBI" id="CHEBI:30616"/>
        <dbReference type="ChEBI" id="CHEBI:46858"/>
        <dbReference type="ChEBI" id="CHEBI:61978"/>
        <dbReference type="ChEBI" id="CHEBI:456216"/>
        <dbReference type="EC" id="2.7.10.2"/>
    </reaction>
</comment>
<evidence type="ECO:0000256" key="14">
    <source>
        <dbReference type="ARBA" id="ARBA00023136"/>
    </source>
</evidence>
<dbReference type="Proteomes" id="UP001163152">
    <property type="component" value="Chromosome"/>
</dbReference>
<evidence type="ECO:0000259" key="19">
    <source>
        <dbReference type="Pfam" id="PF02706"/>
    </source>
</evidence>
<evidence type="ECO:0000256" key="3">
    <source>
        <dbReference type="ARBA" id="ARBA00007316"/>
    </source>
</evidence>
<evidence type="ECO:0000256" key="15">
    <source>
        <dbReference type="ARBA" id="ARBA00023137"/>
    </source>
</evidence>
<dbReference type="NCBIfam" id="TIGR01007">
    <property type="entry name" value="eps_fam"/>
    <property type="match status" value="1"/>
</dbReference>
<feature type="transmembrane region" description="Helical" evidence="18">
    <location>
        <begin position="23"/>
        <end position="42"/>
    </location>
</feature>
<comment type="subcellular location">
    <subcellularLocation>
        <location evidence="1">Cell inner membrane</location>
        <topology evidence="1">Multi-pass membrane protein</topology>
    </subcellularLocation>
</comment>
<evidence type="ECO:0000256" key="12">
    <source>
        <dbReference type="ARBA" id="ARBA00022840"/>
    </source>
</evidence>